<dbReference type="OrthoDB" id="442508at2759"/>
<comment type="caution">
    <text evidence="1">The sequence shown here is derived from an EMBL/GenBank/DDBJ whole genome shotgun (WGS) entry which is preliminary data.</text>
</comment>
<accession>A0A1Q9BUK1</accession>
<reference evidence="1 2" key="1">
    <citation type="submission" date="2016-02" db="EMBL/GenBank/DDBJ databases">
        <title>Genome analysis of coral dinoflagellate symbionts highlights evolutionary adaptations to a symbiotic lifestyle.</title>
        <authorList>
            <person name="Aranda M."/>
            <person name="Li Y."/>
            <person name="Liew Y.J."/>
            <person name="Baumgarten S."/>
            <person name="Simakov O."/>
            <person name="Wilson M."/>
            <person name="Piel J."/>
            <person name="Ashoor H."/>
            <person name="Bougouffa S."/>
            <person name="Bajic V.B."/>
            <person name="Ryu T."/>
            <person name="Ravasi T."/>
            <person name="Bayer T."/>
            <person name="Micklem G."/>
            <person name="Kim H."/>
            <person name="Bhak J."/>
            <person name="Lajeunesse T.C."/>
            <person name="Voolstra C.R."/>
        </authorList>
    </citation>
    <scope>NUCLEOTIDE SEQUENCE [LARGE SCALE GENOMIC DNA]</scope>
    <source>
        <strain evidence="1 2">CCMP2467</strain>
    </source>
</reference>
<evidence type="ECO:0000313" key="1">
    <source>
        <dbReference type="EMBL" id="OLP74377.1"/>
    </source>
</evidence>
<evidence type="ECO:0000313" key="2">
    <source>
        <dbReference type="Proteomes" id="UP000186817"/>
    </source>
</evidence>
<dbReference type="Proteomes" id="UP000186817">
    <property type="component" value="Unassembled WGS sequence"/>
</dbReference>
<protein>
    <submittedName>
        <fullName evidence="1">Uncharacterized protein</fullName>
    </submittedName>
</protein>
<name>A0A1Q9BUK1_SYMMI</name>
<feature type="non-terminal residue" evidence="1">
    <location>
        <position position="1"/>
    </location>
</feature>
<dbReference type="AlphaFoldDB" id="A0A1Q9BUK1"/>
<dbReference type="EMBL" id="LSRX01003818">
    <property type="protein sequence ID" value="OLP74377.1"/>
    <property type="molecule type" value="Genomic_DNA"/>
</dbReference>
<keyword evidence="2" id="KW-1185">Reference proteome</keyword>
<gene>
    <name evidence="1" type="ORF">AK812_SmicGene46096</name>
</gene>
<proteinExistence type="predicted"/>
<sequence>DLASRLADDEACVASALAAALAEFLRLRAGEVQTGELVVAFGSAARRRLAAATAAAVAGDSATLDEAGQRAMVALPPPGQLLQSGGSLPKRLQLFEAFLAEGSR</sequence>
<organism evidence="1 2">
    <name type="scientific">Symbiodinium microadriaticum</name>
    <name type="common">Dinoflagellate</name>
    <name type="synonym">Zooxanthella microadriatica</name>
    <dbReference type="NCBI Taxonomy" id="2951"/>
    <lineage>
        <taxon>Eukaryota</taxon>
        <taxon>Sar</taxon>
        <taxon>Alveolata</taxon>
        <taxon>Dinophyceae</taxon>
        <taxon>Suessiales</taxon>
        <taxon>Symbiodiniaceae</taxon>
        <taxon>Symbiodinium</taxon>
    </lineage>
</organism>